<dbReference type="AlphaFoldDB" id="A0A645HIQ9"/>
<evidence type="ECO:0000313" key="2">
    <source>
        <dbReference type="EMBL" id="MPN38079.1"/>
    </source>
</evidence>
<gene>
    <name evidence="2" type="ORF">SDC9_185602</name>
</gene>
<dbReference type="EMBL" id="VSSQ01093084">
    <property type="protein sequence ID" value="MPN38079.1"/>
    <property type="molecule type" value="Genomic_DNA"/>
</dbReference>
<organism evidence="2">
    <name type="scientific">bioreactor metagenome</name>
    <dbReference type="NCBI Taxonomy" id="1076179"/>
    <lineage>
        <taxon>unclassified sequences</taxon>
        <taxon>metagenomes</taxon>
        <taxon>ecological metagenomes</taxon>
    </lineage>
</organism>
<feature type="region of interest" description="Disordered" evidence="1">
    <location>
        <begin position="64"/>
        <end position="88"/>
    </location>
</feature>
<proteinExistence type="predicted"/>
<evidence type="ECO:0000256" key="1">
    <source>
        <dbReference type="SAM" id="MobiDB-lite"/>
    </source>
</evidence>
<sequence>MPNVLATPAVLKNYTFSTQTADFTINPQVVYNLNTTDTVKGFPGTQWFDLGSNATIATAKPPIMNSTSRRMFEAPPRLGGRPPGTPRL</sequence>
<protein>
    <submittedName>
        <fullName evidence="2">Uncharacterized protein</fullName>
    </submittedName>
</protein>
<accession>A0A645HIQ9</accession>
<comment type="caution">
    <text evidence="2">The sequence shown here is derived from an EMBL/GenBank/DDBJ whole genome shotgun (WGS) entry which is preliminary data.</text>
</comment>
<reference evidence="2" key="1">
    <citation type="submission" date="2019-08" db="EMBL/GenBank/DDBJ databases">
        <authorList>
            <person name="Kucharzyk K."/>
            <person name="Murdoch R.W."/>
            <person name="Higgins S."/>
            <person name="Loffler F."/>
        </authorList>
    </citation>
    <scope>NUCLEOTIDE SEQUENCE</scope>
</reference>
<name>A0A645HIQ9_9ZZZZ</name>